<dbReference type="Proteomes" id="UP001497444">
    <property type="component" value="Chromosome 6"/>
</dbReference>
<proteinExistence type="predicted"/>
<dbReference type="EMBL" id="OZ020101">
    <property type="protein sequence ID" value="CAK9275053.1"/>
    <property type="molecule type" value="Genomic_DNA"/>
</dbReference>
<name>A0ABP0XB72_9BRYO</name>
<keyword evidence="2" id="KW-1185">Reference proteome</keyword>
<gene>
    <name evidence="1" type="ORF">CSSPJE1EN1_LOCUS20531</name>
</gene>
<reference evidence="1" key="1">
    <citation type="submission" date="2024-02" db="EMBL/GenBank/DDBJ databases">
        <authorList>
            <consortium name="ELIXIR-Norway"/>
            <consortium name="Elixir Norway"/>
        </authorList>
    </citation>
    <scope>NUCLEOTIDE SEQUENCE</scope>
</reference>
<accession>A0ABP0XB72</accession>
<evidence type="ECO:0000313" key="1">
    <source>
        <dbReference type="EMBL" id="CAK9275053.1"/>
    </source>
</evidence>
<evidence type="ECO:0000313" key="2">
    <source>
        <dbReference type="Proteomes" id="UP001497444"/>
    </source>
</evidence>
<protein>
    <submittedName>
        <fullName evidence="1">Uncharacterized protein</fullName>
    </submittedName>
</protein>
<sequence length="188" mass="20458">MYVIGSAYASVDAQILQSGDKLALQISNSRTTTTQTTQSIRPPSSFLLEKTLRHQRLGICGAGCFERGTRRTSGRHSRLILNENQSARQLRRESFWAERAENTPEQNGQVGLVTMPFAVDAYETRPRVRPPTLAVGYPFAAAAASSSPTKGPLLFSGGDGPWRFRFLAPVSEGVVAACLSVCLTRKKG</sequence>
<organism evidence="1 2">
    <name type="scientific">Sphagnum jensenii</name>
    <dbReference type="NCBI Taxonomy" id="128206"/>
    <lineage>
        <taxon>Eukaryota</taxon>
        <taxon>Viridiplantae</taxon>
        <taxon>Streptophyta</taxon>
        <taxon>Embryophyta</taxon>
        <taxon>Bryophyta</taxon>
        <taxon>Sphagnophytina</taxon>
        <taxon>Sphagnopsida</taxon>
        <taxon>Sphagnales</taxon>
        <taxon>Sphagnaceae</taxon>
        <taxon>Sphagnum</taxon>
    </lineage>
</organism>